<protein>
    <submittedName>
        <fullName evidence="1">Uncharacterized protein</fullName>
    </submittedName>
</protein>
<accession>A0A016UJ79</accession>
<sequence length="99" mass="10977">MDHCHLHRIAYYQIRSATNIWTSIPRRTAGGSALLLLRRLHFWSGSTVAAATSALLCSASTAFQLEADRCGCDCKLSYGRPATSTVQTLRFANIKNQKF</sequence>
<dbReference type="Proteomes" id="UP000024635">
    <property type="component" value="Unassembled WGS sequence"/>
</dbReference>
<organism evidence="1 2">
    <name type="scientific">Ancylostoma ceylanicum</name>
    <dbReference type="NCBI Taxonomy" id="53326"/>
    <lineage>
        <taxon>Eukaryota</taxon>
        <taxon>Metazoa</taxon>
        <taxon>Ecdysozoa</taxon>
        <taxon>Nematoda</taxon>
        <taxon>Chromadorea</taxon>
        <taxon>Rhabditida</taxon>
        <taxon>Rhabditina</taxon>
        <taxon>Rhabditomorpha</taxon>
        <taxon>Strongyloidea</taxon>
        <taxon>Ancylostomatidae</taxon>
        <taxon>Ancylostomatinae</taxon>
        <taxon>Ancylostoma</taxon>
    </lineage>
</organism>
<keyword evidence="2" id="KW-1185">Reference proteome</keyword>
<dbReference type="EMBL" id="JARK01001376">
    <property type="protein sequence ID" value="EYC14578.1"/>
    <property type="molecule type" value="Genomic_DNA"/>
</dbReference>
<name>A0A016UJ79_9BILA</name>
<proteinExistence type="predicted"/>
<evidence type="ECO:0000313" key="2">
    <source>
        <dbReference type="Proteomes" id="UP000024635"/>
    </source>
</evidence>
<dbReference type="AlphaFoldDB" id="A0A016UJ79"/>
<evidence type="ECO:0000313" key="1">
    <source>
        <dbReference type="EMBL" id="EYC14578.1"/>
    </source>
</evidence>
<comment type="caution">
    <text evidence="1">The sequence shown here is derived from an EMBL/GenBank/DDBJ whole genome shotgun (WGS) entry which is preliminary data.</text>
</comment>
<gene>
    <name evidence="1" type="primary">Acey_s0040.g289</name>
    <name evidence="1" type="ORF">Y032_0040g289</name>
</gene>
<reference evidence="2" key="1">
    <citation type="journal article" date="2015" name="Nat. Genet.">
        <title>The genome and transcriptome of the zoonotic hookworm Ancylostoma ceylanicum identify infection-specific gene families.</title>
        <authorList>
            <person name="Schwarz E.M."/>
            <person name="Hu Y."/>
            <person name="Antoshechkin I."/>
            <person name="Miller M.M."/>
            <person name="Sternberg P.W."/>
            <person name="Aroian R.V."/>
        </authorList>
    </citation>
    <scope>NUCLEOTIDE SEQUENCE</scope>
    <source>
        <strain evidence="2">HY135</strain>
    </source>
</reference>